<dbReference type="PROSITE" id="PS00455">
    <property type="entry name" value="AMP_BINDING"/>
    <property type="match status" value="1"/>
</dbReference>
<dbReference type="InterPro" id="IPR000873">
    <property type="entry name" value="AMP-dep_synth/lig_dom"/>
</dbReference>
<feature type="domain" description="AMP-binding enzyme C-terminal" evidence="5">
    <location>
        <begin position="463"/>
        <end position="538"/>
    </location>
</feature>
<dbReference type="SUPFAM" id="SSF56801">
    <property type="entry name" value="Acetyl-CoA synthetase-like"/>
    <property type="match status" value="1"/>
</dbReference>
<name>A0A9P4NM62_9PEZI</name>
<keyword evidence="7" id="KW-1185">Reference proteome</keyword>
<keyword evidence="3" id="KW-0812">Transmembrane</keyword>
<dbReference type="InterPro" id="IPR025110">
    <property type="entry name" value="AMP-bd_C"/>
</dbReference>
<reference evidence="6" key="1">
    <citation type="journal article" date="2020" name="Stud. Mycol.">
        <title>101 Dothideomycetes genomes: a test case for predicting lifestyles and emergence of pathogens.</title>
        <authorList>
            <person name="Haridas S."/>
            <person name="Albert R."/>
            <person name="Binder M."/>
            <person name="Bloem J."/>
            <person name="Labutti K."/>
            <person name="Salamov A."/>
            <person name="Andreopoulos B."/>
            <person name="Baker S."/>
            <person name="Barry K."/>
            <person name="Bills G."/>
            <person name="Bluhm B."/>
            <person name="Cannon C."/>
            <person name="Castanera R."/>
            <person name="Culley D."/>
            <person name="Daum C."/>
            <person name="Ezra D."/>
            <person name="Gonzalez J."/>
            <person name="Henrissat B."/>
            <person name="Kuo A."/>
            <person name="Liang C."/>
            <person name="Lipzen A."/>
            <person name="Lutzoni F."/>
            <person name="Magnuson J."/>
            <person name="Mondo S."/>
            <person name="Nolan M."/>
            <person name="Ohm R."/>
            <person name="Pangilinan J."/>
            <person name="Park H.-J."/>
            <person name="Ramirez L."/>
            <person name="Alfaro M."/>
            <person name="Sun H."/>
            <person name="Tritt A."/>
            <person name="Yoshinaga Y."/>
            <person name="Zwiers L.-H."/>
            <person name="Turgeon B."/>
            <person name="Goodwin S."/>
            <person name="Spatafora J."/>
            <person name="Crous P."/>
            <person name="Grigoriev I."/>
        </authorList>
    </citation>
    <scope>NUCLEOTIDE SEQUENCE</scope>
    <source>
        <strain evidence="6">CBS 130266</strain>
    </source>
</reference>
<keyword evidence="3" id="KW-0472">Membrane</keyword>
<dbReference type="InterPro" id="IPR045851">
    <property type="entry name" value="AMP-bd_C_sf"/>
</dbReference>
<evidence type="ECO:0000313" key="7">
    <source>
        <dbReference type="Proteomes" id="UP000800235"/>
    </source>
</evidence>
<dbReference type="GO" id="GO:0016405">
    <property type="term" value="F:CoA-ligase activity"/>
    <property type="evidence" value="ECO:0007669"/>
    <property type="project" value="TreeGrafter"/>
</dbReference>
<evidence type="ECO:0000259" key="5">
    <source>
        <dbReference type="Pfam" id="PF13193"/>
    </source>
</evidence>
<dbReference type="Proteomes" id="UP000800235">
    <property type="component" value="Unassembled WGS sequence"/>
</dbReference>
<dbReference type="FunFam" id="3.30.300.30:FF:000007">
    <property type="entry name" value="4-coumarate--CoA ligase 2"/>
    <property type="match status" value="1"/>
</dbReference>
<dbReference type="EMBL" id="MU007063">
    <property type="protein sequence ID" value="KAF2426569.1"/>
    <property type="molecule type" value="Genomic_DNA"/>
</dbReference>
<feature type="transmembrane region" description="Helical" evidence="3">
    <location>
        <begin position="251"/>
        <end position="273"/>
    </location>
</feature>
<dbReference type="InterPro" id="IPR020845">
    <property type="entry name" value="AMP-binding_CS"/>
</dbReference>
<keyword evidence="2 6" id="KW-0436">Ligase</keyword>
<comment type="similarity">
    <text evidence="1">Belongs to the ATP-dependent AMP-binding enzyme family.</text>
</comment>
<evidence type="ECO:0000313" key="6">
    <source>
        <dbReference type="EMBL" id="KAF2426569.1"/>
    </source>
</evidence>
<proteinExistence type="inferred from homology"/>
<dbReference type="Gene3D" id="3.30.300.30">
    <property type="match status" value="1"/>
</dbReference>
<evidence type="ECO:0000259" key="4">
    <source>
        <dbReference type="Pfam" id="PF00501"/>
    </source>
</evidence>
<evidence type="ECO:0000256" key="1">
    <source>
        <dbReference type="ARBA" id="ARBA00006432"/>
    </source>
</evidence>
<dbReference type="Pfam" id="PF00501">
    <property type="entry name" value="AMP-binding"/>
    <property type="match status" value="1"/>
</dbReference>
<dbReference type="InterPro" id="IPR042099">
    <property type="entry name" value="ANL_N_sf"/>
</dbReference>
<organism evidence="6 7">
    <name type="scientific">Tothia fuscella</name>
    <dbReference type="NCBI Taxonomy" id="1048955"/>
    <lineage>
        <taxon>Eukaryota</taxon>
        <taxon>Fungi</taxon>
        <taxon>Dikarya</taxon>
        <taxon>Ascomycota</taxon>
        <taxon>Pezizomycotina</taxon>
        <taxon>Dothideomycetes</taxon>
        <taxon>Pleosporomycetidae</taxon>
        <taxon>Venturiales</taxon>
        <taxon>Cylindrosympodiaceae</taxon>
        <taxon>Tothia</taxon>
    </lineage>
</organism>
<dbReference type="AlphaFoldDB" id="A0A9P4NM62"/>
<sequence>MRIIRQEKEYPIPNIDLLTFLYVQPDSEFSATKNDQILHASAYDPNHSITKSGLRNYAEQVAYGLRHEYGIGAEGPYKDVVTVMSSGHPFVPAIFSGVIAAGGVFSAASHSFTAQELARQIKQGQSNTVICSEDLKDVAVEAAKLCGIPQNRVAVLGAQWSLKSVDGSVNVTTEQRLPFPRVTDPLELKNSLIVLLWSSGTTGVPKGVMLSHLNLVSEMYIPLAQATEWAAPLIAAGQVFPELKTVAHLPIAHIAGLLGYLAGPILVGCTVYWMRKFQWTQFLEFSKKYKITTLYTVPSIYLRIAKSAEVTDHFKNLVGASTGAALMDEELQKSANAKLGGGTSVYIGQTWGLSETTGAVTSMPKGIDPDDTGSISPVLPNVMMRSVDDNDDDVEPGQPGELIVKGPIVTNGYYNNPKATAESFRNGWFYSGDIAIERNGKFYIVDRKKEIFKYKGLQIAPAEIEGLLDTHPLISEAAVVGIPKSGDGEVPRAFVVADPDAISEEAIKQFVAERLAQYKQLRGGVKFVPELPKSAIGKILRKDLRAQAMTESRASKL</sequence>
<gene>
    <name evidence="6" type="ORF">EJ08DRAFT_681185</name>
</gene>
<accession>A0A9P4NM62</accession>
<dbReference type="PANTHER" id="PTHR24096">
    <property type="entry name" value="LONG-CHAIN-FATTY-ACID--COA LIGASE"/>
    <property type="match status" value="1"/>
</dbReference>
<evidence type="ECO:0000256" key="3">
    <source>
        <dbReference type="SAM" id="Phobius"/>
    </source>
</evidence>
<dbReference type="Pfam" id="PF13193">
    <property type="entry name" value="AMP-binding_C"/>
    <property type="match status" value="1"/>
</dbReference>
<dbReference type="OrthoDB" id="1898221at2759"/>
<keyword evidence="3" id="KW-1133">Transmembrane helix</keyword>
<feature type="domain" description="AMP-dependent synthetase/ligase" evidence="4">
    <location>
        <begin position="43"/>
        <end position="414"/>
    </location>
</feature>
<dbReference type="GO" id="GO:0019748">
    <property type="term" value="P:secondary metabolic process"/>
    <property type="evidence" value="ECO:0007669"/>
    <property type="project" value="TreeGrafter"/>
</dbReference>
<dbReference type="PANTHER" id="PTHR24096:SF149">
    <property type="entry name" value="AMP-BINDING DOMAIN-CONTAINING PROTEIN-RELATED"/>
    <property type="match status" value="1"/>
</dbReference>
<dbReference type="Gene3D" id="3.40.50.12780">
    <property type="entry name" value="N-terminal domain of ligase-like"/>
    <property type="match status" value="1"/>
</dbReference>
<protein>
    <submittedName>
        <fullName evidence="6">4-coumarate-CoA ligase</fullName>
    </submittedName>
</protein>
<evidence type="ECO:0000256" key="2">
    <source>
        <dbReference type="ARBA" id="ARBA00022598"/>
    </source>
</evidence>
<comment type="caution">
    <text evidence="6">The sequence shown here is derived from an EMBL/GenBank/DDBJ whole genome shotgun (WGS) entry which is preliminary data.</text>
</comment>